<evidence type="ECO:0000256" key="2">
    <source>
        <dbReference type="ARBA" id="ARBA00022679"/>
    </source>
</evidence>
<name>A0A839IKX7_9GAMM</name>
<evidence type="ECO:0000313" key="5">
    <source>
        <dbReference type="EMBL" id="MBB1486033.1"/>
    </source>
</evidence>
<gene>
    <name evidence="5" type="ORF">H4O21_05380</name>
</gene>
<dbReference type="Gene3D" id="3.90.1510.10">
    <property type="entry name" value="Glycerate kinase, domain 2"/>
    <property type="match status" value="1"/>
</dbReference>
<dbReference type="GO" id="GO:0031388">
    <property type="term" value="P:organic acid phosphorylation"/>
    <property type="evidence" value="ECO:0007669"/>
    <property type="project" value="UniProtKB-UniRule"/>
</dbReference>
<dbReference type="Proteomes" id="UP000565262">
    <property type="component" value="Unassembled WGS sequence"/>
</dbReference>
<comment type="similarity">
    <text evidence="1 4">Belongs to the glycerate kinase type-1 family.</text>
</comment>
<dbReference type="PANTHER" id="PTHR21599">
    <property type="entry name" value="GLYCERATE KINASE"/>
    <property type="match status" value="1"/>
</dbReference>
<proteinExistence type="inferred from homology"/>
<keyword evidence="3 4" id="KW-0418">Kinase</keyword>
<dbReference type="NCBIfam" id="TIGR00045">
    <property type="entry name" value="glycerate kinase"/>
    <property type="match status" value="1"/>
</dbReference>
<dbReference type="PANTHER" id="PTHR21599:SF0">
    <property type="entry name" value="GLYCERATE KINASE"/>
    <property type="match status" value="1"/>
</dbReference>
<evidence type="ECO:0000256" key="1">
    <source>
        <dbReference type="ARBA" id="ARBA00006284"/>
    </source>
</evidence>
<dbReference type="InterPro" id="IPR018193">
    <property type="entry name" value="Glyc_kinase_flavodox-like_fold"/>
</dbReference>
<reference evidence="5 6" key="1">
    <citation type="submission" date="2020-08" db="EMBL/GenBank/DDBJ databases">
        <title>Oceanospirillum sp. nov. isolated from marine sediment.</title>
        <authorList>
            <person name="Ji X."/>
        </authorList>
    </citation>
    <scope>NUCLEOTIDE SEQUENCE [LARGE SCALE GENOMIC DNA]</scope>
    <source>
        <strain evidence="5 6">D5</strain>
    </source>
</reference>
<dbReference type="RefSeq" id="WP_182807823.1">
    <property type="nucleotide sequence ID" value="NZ_JACJFM010000005.1"/>
</dbReference>
<keyword evidence="2 4" id="KW-0808">Transferase</keyword>
<dbReference type="InterPro" id="IPR018197">
    <property type="entry name" value="Glycerate_kinase_RE-like"/>
</dbReference>
<protein>
    <submittedName>
        <fullName evidence="5">Glycerate kinase</fullName>
    </submittedName>
</protein>
<accession>A0A839IKX7</accession>
<evidence type="ECO:0000256" key="4">
    <source>
        <dbReference type="PIRNR" id="PIRNR006078"/>
    </source>
</evidence>
<dbReference type="InterPro" id="IPR036129">
    <property type="entry name" value="Glycerate_kinase_sf"/>
</dbReference>
<organism evidence="5 6">
    <name type="scientific">Oceanospirillum sediminis</name>
    <dbReference type="NCBI Taxonomy" id="2760088"/>
    <lineage>
        <taxon>Bacteria</taxon>
        <taxon>Pseudomonadati</taxon>
        <taxon>Pseudomonadota</taxon>
        <taxon>Gammaproteobacteria</taxon>
        <taxon>Oceanospirillales</taxon>
        <taxon>Oceanospirillaceae</taxon>
        <taxon>Oceanospirillum</taxon>
    </lineage>
</organism>
<dbReference type="EMBL" id="JACJFM010000005">
    <property type="protein sequence ID" value="MBB1486033.1"/>
    <property type="molecule type" value="Genomic_DNA"/>
</dbReference>
<dbReference type="AlphaFoldDB" id="A0A839IKX7"/>
<dbReference type="SUPFAM" id="SSF110738">
    <property type="entry name" value="Glycerate kinase I"/>
    <property type="match status" value="1"/>
</dbReference>
<dbReference type="InterPro" id="IPR004381">
    <property type="entry name" value="Glycerate_kinase"/>
</dbReference>
<dbReference type="Pfam" id="PF02595">
    <property type="entry name" value="Gly_kinase"/>
    <property type="match status" value="1"/>
</dbReference>
<dbReference type="Gene3D" id="3.40.50.10350">
    <property type="entry name" value="Glycerate kinase, domain 1"/>
    <property type="match status" value="1"/>
</dbReference>
<dbReference type="PIRSF" id="PIRSF006078">
    <property type="entry name" value="GlxK"/>
    <property type="match status" value="1"/>
</dbReference>
<dbReference type="GO" id="GO:0008887">
    <property type="term" value="F:glycerate kinase activity"/>
    <property type="evidence" value="ECO:0007669"/>
    <property type="project" value="UniProtKB-UniRule"/>
</dbReference>
<sequence length="379" mass="38801">MKIVIAPDSFKESLSAIDVARAIATGFNQHFPDADYHLIPVADGGEGTTQALVDATGGQIYTALVSDPLGRKTEAHWGILGDGATAVVETAAASGLDLLTADERNPLLATTYGTGELIQEALNKGVRRIILGLGGSATNDGGSGLLVALGAELLDADHQPLTAGGGDLSRLKTLDLSKLDSRLAETEILLACDVDNPLTGPEGASAVFGPQKGASETMVAELDSALAHFADHLEKACGKSIRNIPGAGAAGGLGIVLFALANARMNSGIDIVLDAVDIDTQLENADLVITGEGRIDSQTIHGKTPIGVARRAKARGCPVIALAGAVANDADVVYEHGIDALFSVVPGAQALEQALADAEQNLVTCARNVAAVWKMQSGH</sequence>
<evidence type="ECO:0000313" key="6">
    <source>
        <dbReference type="Proteomes" id="UP000565262"/>
    </source>
</evidence>
<keyword evidence="6" id="KW-1185">Reference proteome</keyword>
<comment type="caution">
    <text evidence="5">The sequence shown here is derived from an EMBL/GenBank/DDBJ whole genome shotgun (WGS) entry which is preliminary data.</text>
</comment>
<evidence type="ECO:0000256" key="3">
    <source>
        <dbReference type="ARBA" id="ARBA00022777"/>
    </source>
</evidence>